<dbReference type="AlphaFoldDB" id="A0A1G5RWM2"/>
<keyword evidence="5" id="KW-1185">Reference proteome</keyword>
<evidence type="ECO:0000313" key="4">
    <source>
        <dbReference type="EMBL" id="SCZ78443.1"/>
    </source>
</evidence>
<organism evidence="4 5">
    <name type="scientific">Acidaminobacter hydrogenoformans DSM 2784</name>
    <dbReference type="NCBI Taxonomy" id="1120920"/>
    <lineage>
        <taxon>Bacteria</taxon>
        <taxon>Bacillati</taxon>
        <taxon>Bacillota</taxon>
        <taxon>Clostridia</taxon>
        <taxon>Peptostreptococcales</taxon>
        <taxon>Acidaminobacteraceae</taxon>
        <taxon>Acidaminobacter</taxon>
    </lineage>
</organism>
<proteinExistence type="inferred from homology"/>
<dbReference type="OrthoDB" id="9788221at2"/>
<evidence type="ECO:0000313" key="5">
    <source>
        <dbReference type="Proteomes" id="UP000199208"/>
    </source>
</evidence>
<dbReference type="PANTHER" id="PTHR13774">
    <property type="entry name" value="PHENAZINE BIOSYNTHESIS PROTEIN"/>
    <property type="match status" value="1"/>
</dbReference>
<keyword evidence="2" id="KW-0413">Isomerase</keyword>
<sequence length="261" mass="29447">MKIPYYQLAAFTDKQFAGNPSAICPLEEFLDEALMQKIARENNPAETTFIVKRDGYYDARWFTDNKELDLSGHGTLSSAFVVFTALEPALDRVKFQTKSGILEVYREGDHLALDLPARPAVRAEMPYELVLALGKLPRHVYRYATRDYMLIYDDEDQIKDLDPDFEELLNVQTHGVICTAPGKEVDFVSRYFMPVTGKDEDPVAGSAHCTLAPYWQKELGKTVMSSKQLSKRGGNLMVEVLGDRVKLMGKVVSYMEGTITI</sequence>
<dbReference type="STRING" id="1120920.SAMN03080599_01268"/>
<evidence type="ECO:0000256" key="3">
    <source>
        <dbReference type="PIRSR" id="PIRSR016184-1"/>
    </source>
</evidence>
<protein>
    <submittedName>
        <fullName evidence="4">Phenazine biosynthesis protein PhzF family</fullName>
    </submittedName>
</protein>
<evidence type="ECO:0000256" key="2">
    <source>
        <dbReference type="ARBA" id="ARBA00023235"/>
    </source>
</evidence>
<dbReference type="PIRSF" id="PIRSF016184">
    <property type="entry name" value="PhzC_PhzF"/>
    <property type="match status" value="1"/>
</dbReference>
<accession>A0A1G5RWM2</accession>
<dbReference type="Gene3D" id="3.10.310.10">
    <property type="entry name" value="Diaminopimelate Epimerase, Chain A, domain 1"/>
    <property type="match status" value="2"/>
</dbReference>
<name>A0A1G5RWM2_9FIRM</name>
<gene>
    <name evidence="4" type="ORF">SAMN03080599_01268</name>
</gene>
<dbReference type="GO" id="GO:0005737">
    <property type="term" value="C:cytoplasm"/>
    <property type="evidence" value="ECO:0007669"/>
    <property type="project" value="TreeGrafter"/>
</dbReference>
<evidence type="ECO:0000256" key="1">
    <source>
        <dbReference type="ARBA" id="ARBA00008270"/>
    </source>
</evidence>
<dbReference type="RefSeq" id="WP_092590053.1">
    <property type="nucleotide sequence ID" value="NZ_FMWL01000004.1"/>
</dbReference>
<comment type="similarity">
    <text evidence="1">Belongs to the PhzF family.</text>
</comment>
<reference evidence="4 5" key="1">
    <citation type="submission" date="2016-10" db="EMBL/GenBank/DDBJ databases">
        <authorList>
            <person name="de Groot N.N."/>
        </authorList>
    </citation>
    <scope>NUCLEOTIDE SEQUENCE [LARGE SCALE GENOMIC DNA]</scope>
    <source>
        <strain evidence="4 5">DSM 2784</strain>
    </source>
</reference>
<dbReference type="NCBIfam" id="TIGR00654">
    <property type="entry name" value="PhzF_family"/>
    <property type="match status" value="1"/>
</dbReference>
<dbReference type="Proteomes" id="UP000199208">
    <property type="component" value="Unassembled WGS sequence"/>
</dbReference>
<dbReference type="InterPro" id="IPR003719">
    <property type="entry name" value="Phenazine_PhzF-like"/>
</dbReference>
<dbReference type="EMBL" id="FMWL01000004">
    <property type="protein sequence ID" value="SCZ78443.1"/>
    <property type="molecule type" value="Genomic_DNA"/>
</dbReference>
<dbReference type="SUPFAM" id="SSF54506">
    <property type="entry name" value="Diaminopimelate epimerase-like"/>
    <property type="match status" value="1"/>
</dbReference>
<dbReference type="Pfam" id="PF02567">
    <property type="entry name" value="PhzC-PhzF"/>
    <property type="match status" value="1"/>
</dbReference>
<dbReference type="GO" id="GO:0016853">
    <property type="term" value="F:isomerase activity"/>
    <property type="evidence" value="ECO:0007669"/>
    <property type="project" value="UniProtKB-KW"/>
</dbReference>
<dbReference type="PANTHER" id="PTHR13774:SF17">
    <property type="entry name" value="PHENAZINE BIOSYNTHESIS-LIKE DOMAIN-CONTAINING PROTEIN"/>
    <property type="match status" value="1"/>
</dbReference>
<feature type="active site" evidence="3">
    <location>
        <position position="46"/>
    </location>
</feature>